<name>A0A414WFB5_BACUN</name>
<dbReference type="Gene3D" id="1.10.8.1040">
    <property type="match status" value="1"/>
</dbReference>
<evidence type="ECO:0000259" key="6">
    <source>
        <dbReference type="Pfam" id="PF13462"/>
    </source>
</evidence>
<evidence type="ECO:0000256" key="2">
    <source>
        <dbReference type="ARBA" id="ARBA00022729"/>
    </source>
</evidence>
<keyword evidence="4" id="KW-1015">Disulfide bond</keyword>
<dbReference type="Gene3D" id="3.40.30.10">
    <property type="entry name" value="Glutaredoxin"/>
    <property type="match status" value="1"/>
</dbReference>
<evidence type="ECO:0000313" key="12">
    <source>
        <dbReference type="Proteomes" id="UP000284514"/>
    </source>
</evidence>
<dbReference type="GO" id="GO:0016491">
    <property type="term" value="F:oxidoreductase activity"/>
    <property type="evidence" value="ECO:0007669"/>
    <property type="project" value="UniProtKB-KW"/>
</dbReference>
<dbReference type="Proteomes" id="UP001214113">
    <property type="component" value="Unassembled WGS sequence"/>
</dbReference>
<keyword evidence="3" id="KW-0560">Oxidoreductase</keyword>
<comment type="similarity">
    <text evidence="1">Belongs to the thioredoxin family. DsbA subfamily.</text>
</comment>
<sequence>MKYLIFLYFFFLCSCSNRDKSIVAEVNGYEISASELSRLTTQETFDLLNTAYEIKLKALDDLIKHKLIEQEAAAVGKTFNVFLDDYVKEMINGKEDSLLMMFGSVDERVLHSRERLSKVSSGSIEGNISLRNDIRAAVIQHLADSLYNKADIKRYLYPPKQPQCVISDLNVHYRGNLNAATTFIVASDFDCKRCVDFEKTLKQIYSEYKDKVRFGFINFADEPTLASLSCEAAVKYNKFWEFHDAIFEHEALVDSAFVFATASRLGLDVEEYKQELLSAVNYDRVNHTINKLMERGLFATPTIIINDRLIYITNSYEELTRLLKQELEL</sequence>
<protein>
    <submittedName>
        <fullName evidence="7">Thioredoxin domain-containing protein</fullName>
    </submittedName>
</protein>
<dbReference type="PANTHER" id="PTHR13887:SF14">
    <property type="entry name" value="DISULFIDE BOND FORMATION PROTEIN D"/>
    <property type="match status" value="1"/>
</dbReference>
<gene>
    <name evidence="10" type="ORF">DW216_07675</name>
    <name evidence="9" type="ORF">DW831_10105</name>
    <name evidence="7" type="ORF">GAP55_16480</name>
    <name evidence="8" type="ORF">POZ22_15675</name>
</gene>
<evidence type="ECO:0000256" key="5">
    <source>
        <dbReference type="ARBA" id="ARBA00023284"/>
    </source>
</evidence>
<evidence type="ECO:0000256" key="1">
    <source>
        <dbReference type="ARBA" id="ARBA00005791"/>
    </source>
</evidence>
<dbReference type="EMBL" id="JAQNSB010000025">
    <property type="protein sequence ID" value="MDC1856208.1"/>
    <property type="molecule type" value="Genomic_DNA"/>
</dbReference>
<dbReference type="EMBL" id="WCTR01000013">
    <property type="protein sequence ID" value="KAB4210400.1"/>
    <property type="molecule type" value="Genomic_DNA"/>
</dbReference>
<evidence type="ECO:0000256" key="4">
    <source>
        <dbReference type="ARBA" id="ARBA00023157"/>
    </source>
</evidence>
<dbReference type="Proteomes" id="UP000283766">
    <property type="component" value="Unassembled WGS sequence"/>
</dbReference>
<reference evidence="8" key="3">
    <citation type="submission" date="2022-10" db="EMBL/GenBank/DDBJ databases">
        <title>Human gut microbiome strain richness.</title>
        <authorList>
            <person name="Chen-Liaw A."/>
        </authorList>
    </citation>
    <scope>NUCLEOTIDE SEQUENCE</scope>
    <source>
        <strain evidence="8">BSD2780061687st1_G10_BSD2780061687b_171204</strain>
    </source>
</reference>
<dbReference type="EMBL" id="QSIF01000014">
    <property type="protein sequence ID" value="RHC73668.1"/>
    <property type="molecule type" value="Genomic_DNA"/>
</dbReference>
<evidence type="ECO:0000313" key="9">
    <source>
        <dbReference type="EMBL" id="RHC73668.1"/>
    </source>
</evidence>
<comment type="caution">
    <text evidence="10">The sequence shown here is derived from an EMBL/GenBank/DDBJ whole genome shotgun (WGS) entry which is preliminary data.</text>
</comment>
<dbReference type="InterPro" id="IPR012336">
    <property type="entry name" value="Thioredoxin-like_fold"/>
</dbReference>
<evidence type="ECO:0000313" key="13">
    <source>
        <dbReference type="Proteomes" id="UP000466952"/>
    </source>
</evidence>
<keyword evidence="2" id="KW-0732">Signal</keyword>
<proteinExistence type="inferred from homology"/>
<dbReference type="EMBL" id="QRJL01000003">
    <property type="protein sequence ID" value="RHH32706.1"/>
    <property type="molecule type" value="Genomic_DNA"/>
</dbReference>
<dbReference type="RefSeq" id="WP_005834019.1">
    <property type="nucleotide sequence ID" value="NZ_CAXSNS010000001.1"/>
</dbReference>
<evidence type="ECO:0000313" key="11">
    <source>
        <dbReference type="Proteomes" id="UP000283766"/>
    </source>
</evidence>
<evidence type="ECO:0000313" key="10">
    <source>
        <dbReference type="EMBL" id="RHH32706.1"/>
    </source>
</evidence>
<dbReference type="InterPro" id="IPR036249">
    <property type="entry name" value="Thioredoxin-like_sf"/>
</dbReference>
<dbReference type="PANTHER" id="PTHR13887">
    <property type="entry name" value="GLUTATHIONE S-TRANSFERASE KAPPA"/>
    <property type="match status" value="1"/>
</dbReference>
<feature type="domain" description="Thioredoxin-like fold" evidence="6">
    <location>
        <begin position="172"/>
        <end position="324"/>
    </location>
</feature>
<evidence type="ECO:0000313" key="8">
    <source>
        <dbReference type="EMBL" id="MDC1856208.1"/>
    </source>
</evidence>
<dbReference type="AlphaFoldDB" id="A0A414WFB5"/>
<evidence type="ECO:0000256" key="3">
    <source>
        <dbReference type="ARBA" id="ARBA00023002"/>
    </source>
</evidence>
<accession>A0A414WFB5</accession>
<dbReference type="InterPro" id="IPR027304">
    <property type="entry name" value="Trigger_fact/SurA_dom_sf"/>
</dbReference>
<dbReference type="SUPFAM" id="SSF109998">
    <property type="entry name" value="Triger factor/SurA peptide-binding domain-like"/>
    <property type="match status" value="1"/>
</dbReference>
<reference evidence="7 13" key="2">
    <citation type="journal article" date="2019" name="Nat. Med.">
        <title>A library of human gut bacterial isolates paired with longitudinal multiomics data enables mechanistic microbiome research.</title>
        <authorList>
            <person name="Poyet M."/>
            <person name="Groussin M."/>
            <person name="Gibbons S.M."/>
            <person name="Avila-Pacheco J."/>
            <person name="Jiang X."/>
            <person name="Kearney S.M."/>
            <person name="Perrotta A.R."/>
            <person name="Berdy B."/>
            <person name="Zhao S."/>
            <person name="Lieberman T.D."/>
            <person name="Swanson P.K."/>
            <person name="Smith M."/>
            <person name="Roesemann S."/>
            <person name="Alexander J.E."/>
            <person name="Rich S.A."/>
            <person name="Livny J."/>
            <person name="Vlamakis H."/>
            <person name="Clish C."/>
            <person name="Bullock K."/>
            <person name="Deik A."/>
            <person name="Scott J."/>
            <person name="Pierce K.A."/>
            <person name="Xavier R.J."/>
            <person name="Alm E.J."/>
        </authorList>
    </citation>
    <scope>NUCLEOTIDE SEQUENCE [LARGE SCALE GENOMIC DNA]</scope>
    <source>
        <strain evidence="7 13">BIOML-A11</strain>
    </source>
</reference>
<organism evidence="10 11">
    <name type="scientific">Bacteroides uniformis</name>
    <dbReference type="NCBI Taxonomy" id="820"/>
    <lineage>
        <taxon>Bacteria</taxon>
        <taxon>Pseudomonadati</taxon>
        <taxon>Bacteroidota</taxon>
        <taxon>Bacteroidia</taxon>
        <taxon>Bacteroidales</taxon>
        <taxon>Bacteroidaceae</taxon>
        <taxon>Bacteroides</taxon>
    </lineage>
</organism>
<dbReference type="PROSITE" id="PS51257">
    <property type="entry name" value="PROKAR_LIPOPROTEIN"/>
    <property type="match status" value="1"/>
</dbReference>
<keyword evidence="5" id="KW-0676">Redox-active center</keyword>
<evidence type="ECO:0000313" key="7">
    <source>
        <dbReference type="EMBL" id="KAB4210400.1"/>
    </source>
</evidence>
<dbReference type="Proteomes" id="UP000466952">
    <property type="component" value="Unassembled WGS sequence"/>
</dbReference>
<dbReference type="Proteomes" id="UP000284514">
    <property type="component" value="Unassembled WGS sequence"/>
</dbReference>
<reference evidence="11 12" key="1">
    <citation type="submission" date="2018-08" db="EMBL/GenBank/DDBJ databases">
        <title>A genome reference for cultivated species of the human gut microbiota.</title>
        <authorList>
            <person name="Zou Y."/>
            <person name="Xue W."/>
            <person name="Luo G."/>
        </authorList>
    </citation>
    <scope>NUCLEOTIDE SEQUENCE [LARGE SCALE GENOMIC DNA]</scope>
    <source>
        <strain evidence="10 11">AM18-14LB</strain>
        <strain evidence="9 12">AM34-25</strain>
    </source>
</reference>
<dbReference type="Pfam" id="PF13462">
    <property type="entry name" value="Thioredoxin_4"/>
    <property type="match status" value="1"/>
</dbReference>
<dbReference type="SUPFAM" id="SSF52833">
    <property type="entry name" value="Thioredoxin-like"/>
    <property type="match status" value="1"/>
</dbReference>